<dbReference type="AlphaFoldDB" id="T1JJW8"/>
<dbReference type="PANTHER" id="PTHR46009">
    <property type="entry name" value="VACUOLAR PROTEIN SORTING-ASSOCIATED PROTEIN VTA1 HOMOLOG"/>
    <property type="match status" value="1"/>
</dbReference>
<dbReference type="GO" id="GO:0015031">
    <property type="term" value="P:protein transport"/>
    <property type="evidence" value="ECO:0007669"/>
    <property type="project" value="UniProtKB-KW"/>
</dbReference>
<dbReference type="PhylomeDB" id="T1JJW8"/>
<evidence type="ECO:0000256" key="5">
    <source>
        <dbReference type="ARBA" id="ARBA00022490"/>
    </source>
</evidence>
<feature type="region of interest" description="Disordered" evidence="9">
    <location>
        <begin position="177"/>
        <end position="239"/>
    </location>
</feature>
<dbReference type="Pfam" id="PF04652">
    <property type="entry name" value="Vta1"/>
    <property type="match status" value="1"/>
</dbReference>
<evidence type="ECO:0000256" key="7">
    <source>
        <dbReference type="ARBA" id="ARBA00022927"/>
    </source>
</evidence>
<evidence type="ECO:0000313" key="12">
    <source>
        <dbReference type="EnsemblMetazoa" id="SMAR014148-PA"/>
    </source>
</evidence>
<dbReference type="InterPro" id="IPR041212">
    <property type="entry name" value="Vta1_C"/>
</dbReference>
<evidence type="ECO:0000259" key="11">
    <source>
        <dbReference type="Pfam" id="PF18097"/>
    </source>
</evidence>
<dbReference type="GO" id="GO:0005771">
    <property type="term" value="C:multivesicular body"/>
    <property type="evidence" value="ECO:0007669"/>
    <property type="project" value="TreeGrafter"/>
</dbReference>
<evidence type="ECO:0000256" key="2">
    <source>
        <dbReference type="ARBA" id="ARBA00004496"/>
    </source>
</evidence>
<organism evidence="12 13">
    <name type="scientific">Strigamia maritima</name>
    <name type="common">European centipede</name>
    <name type="synonym">Geophilus maritimus</name>
    <dbReference type="NCBI Taxonomy" id="126957"/>
    <lineage>
        <taxon>Eukaryota</taxon>
        <taxon>Metazoa</taxon>
        <taxon>Ecdysozoa</taxon>
        <taxon>Arthropoda</taxon>
        <taxon>Myriapoda</taxon>
        <taxon>Chilopoda</taxon>
        <taxon>Pleurostigmophora</taxon>
        <taxon>Geophilomorpha</taxon>
        <taxon>Linotaeniidae</taxon>
        <taxon>Strigamia</taxon>
    </lineage>
</organism>
<dbReference type="Gene3D" id="1.25.40.270">
    <property type="entry name" value="Vacuolar protein sorting-associated protein vta1"/>
    <property type="match status" value="1"/>
</dbReference>
<feature type="domain" description="Vta1/callose synthase N-terminal" evidence="10">
    <location>
        <begin position="15"/>
        <end position="155"/>
    </location>
</feature>
<dbReference type="Gene3D" id="1.20.5.420">
    <property type="entry name" value="Immunoglobulin FC, subunit C"/>
    <property type="match status" value="1"/>
</dbReference>
<reference evidence="12" key="2">
    <citation type="submission" date="2015-02" db="UniProtKB">
        <authorList>
            <consortium name="EnsemblMetazoa"/>
        </authorList>
    </citation>
    <scope>IDENTIFICATION</scope>
</reference>
<evidence type="ECO:0000256" key="6">
    <source>
        <dbReference type="ARBA" id="ARBA00022753"/>
    </source>
</evidence>
<dbReference type="HOGENOM" id="CLU_030378_1_0_1"/>
<dbReference type="Pfam" id="PF18097">
    <property type="entry name" value="Vta1_C"/>
    <property type="match status" value="1"/>
</dbReference>
<comment type="subcellular location">
    <subcellularLocation>
        <location evidence="2">Cytoplasm</location>
    </subcellularLocation>
    <subcellularLocation>
        <location evidence="1">Endosome membrane</location>
        <topology evidence="1">Peripheral membrane protein</topology>
    </subcellularLocation>
</comment>
<dbReference type="Proteomes" id="UP000014500">
    <property type="component" value="Unassembled WGS sequence"/>
</dbReference>
<proteinExistence type="inferred from homology"/>
<dbReference type="GO" id="GO:0010008">
    <property type="term" value="C:endosome membrane"/>
    <property type="evidence" value="ECO:0007669"/>
    <property type="project" value="UniProtKB-SubCell"/>
</dbReference>
<evidence type="ECO:0000256" key="3">
    <source>
        <dbReference type="ARBA" id="ARBA00007895"/>
    </source>
</evidence>
<keyword evidence="8" id="KW-0472">Membrane</keyword>
<dbReference type="GO" id="GO:0032511">
    <property type="term" value="P:late endosome to vacuole transport via multivesicular body sorting pathway"/>
    <property type="evidence" value="ECO:0007669"/>
    <property type="project" value="InterPro"/>
</dbReference>
<dbReference type="InterPro" id="IPR039431">
    <property type="entry name" value="Vta1/CALS_N"/>
</dbReference>
<keyword evidence="7" id="KW-0653">Protein transport</keyword>
<keyword evidence="13" id="KW-1185">Reference proteome</keyword>
<evidence type="ECO:0000313" key="13">
    <source>
        <dbReference type="Proteomes" id="UP000014500"/>
    </source>
</evidence>
<sequence length="309" mass="34073">MACSLPPVPPILKPIQHYLKTASEHESRDIIVAYWCRLYALQTGLKIDRKAKESLTLLTALMDWLEKFKKEMTSNEAIASEIVAQAHIENYALKLFTWADSEDRASRFNKNVVKAFYTAGMLFDVLEIFGEPSEEILQNKKYSKWKAAYIHNCLKSGEAPIPGPIGDSGEGFAYDTDEGATGWNQPPREPESGNTELEFQDDPNIPSTSGNFQPIQTGNLYIPSAGAHAPPTTPSEVPSTPPLNAQVLANYDNFKAPEPTGGALLSAEDFTLAQKYCKWAGSALQYEDATTAIDNLQKALKLLTTGQRL</sequence>
<protein>
    <recommendedName>
        <fullName evidence="14">Vta1/callose synthase N-terminal domain-containing protein</fullName>
    </recommendedName>
</protein>
<feature type="compositionally biased region" description="Polar residues" evidence="9">
    <location>
        <begin position="205"/>
        <end position="219"/>
    </location>
</feature>
<evidence type="ECO:0000256" key="9">
    <source>
        <dbReference type="SAM" id="MobiDB-lite"/>
    </source>
</evidence>
<keyword evidence="5" id="KW-0963">Cytoplasm</keyword>
<dbReference type="STRING" id="126957.T1JJW8"/>
<evidence type="ECO:0000256" key="8">
    <source>
        <dbReference type="ARBA" id="ARBA00023136"/>
    </source>
</evidence>
<comment type="similarity">
    <text evidence="3">Belongs to the VTA1 family.</text>
</comment>
<dbReference type="OMA" id="AYWCEYH"/>
<dbReference type="InterPro" id="IPR023175">
    <property type="entry name" value="Vta1/CALS_N_sf"/>
</dbReference>
<dbReference type="EMBL" id="JH432064">
    <property type="status" value="NOT_ANNOTATED_CDS"/>
    <property type="molecule type" value="Genomic_DNA"/>
</dbReference>
<evidence type="ECO:0000259" key="10">
    <source>
        <dbReference type="Pfam" id="PF04652"/>
    </source>
</evidence>
<feature type="domain" description="Vta1 C-terminal" evidence="11">
    <location>
        <begin position="268"/>
        <end position="304"/>
    </location>
</feature>
<dbReference type="eggNOG" id="KOG0917">
    <property type="taxonomic scope" value="Eukaryota"/>
</dbReference>
<keyword evidence="6" id="KW-0967">Endosome</keyword>
<name>T1JJW8_STRMM</name>
<dbReference type="EnsemblMetazoa" id="SMAR014148-RA">
    <property type="protein sequence ID" value="SMAR014148-PA"/>
    <property type="gene ID" value="SMAR014148"/>
</dbReference>
<reference evidence="13" key="1">
    <citation type="submission" date="2011-05" db="EMBL/GenBank/DDBJ databases">
        <authorList>
            <person name="Richards S.R."/>
            <person name="Qu J."/>
            <person name="Jiang H."/>
            <person name="Jhangiani S.N."/>
            <person name="Agravi P."/>
            <person name="Goodspeed R."/>
            <person name="Gross S."/>
            <person name="Mandapat C."/>
            <person name="Jackson L."/>
            <person name="Mathew T."/>
            <person name="Pu L."/>
            <person name="Thornton R."/>
            <person name="Saada N."/>
            <person name="Wilczek-Boney K.B."/>
            <person name="Lee S."/>
            <person name="Kovar C."/>
            <person name="Wu Y."/>
            <person name="Scherer S.E."/>
            <person name="Worley K.C."/>
            <person name="Muzny D.M."/>
            <person name="Gibbs R."/>
        </authorList>
    </citation>
    <scope>NUCLEOTIDE SEQUENCE</scope>
    <source>
        <strain evidence="13">Brora</strain>
    </source>
</reference>
<dbReference type="FunFam" id="1.20.5.420:FF:000001">
    <property type="entry name" value="Vacuolar protein sorting-associated protein VTA1 homolog"/>
    <property type="match status" value="1"/>
</dbReference>
<dbReference type="PANTHER" id="PTHR46009:SF1">
    <property type="entry name" value="VACUOLAR PROTEIN SORTING-ASSOCIATED PROTEIN VTA1 HOMOLOG"/>
    <property type="match status" value="1"/>
</dbReference>
<evidence type="ECO:0008006" key="14">
    <source>
        <dbReference type="Google" id="ProtNLM"/>
    </source>
</evidence>
<accession>T1JJW8</accession>
<evidence type="ECO:0000256" key="1">
    <source>
        <dbReference type="ARBA" id="ARBA00004481"/>
    </source>
</evidence>
<dbReference type="InterPro" id="IPR044538">
    <property type="entry name" value="Vta1-like"/>
</dbReference>
<evidence type="ECO:0000256" key="4">
    <source>
        <dbReference type="ARBA" id="ARBA00022448"/>
    </source>
</evidence>
<keyword evidence="4" id="KW-0813">Transport</keyword>